<organism evidence="2 3">
    <name type="scientific">Thalassobaculum fulvum</name>
    <dbReference type="NCBI Taxonomy" id="1633335"/>
    <lineage>
        <taxon>Bacteria</taxon>
        <taxon>Pseudomonadati</taxon>
        <taxon>Pseudomonadota</taxon>
        <taxon>Alphaproteobacteria</taxon>
        <taxon>Rhodospirillales</taxon>
        <taxon>Thalassobaculaceae</taxon>
        <taxon>Thalassobaculum</taxon>
    </lineage>
</organism>
<feature type="compositionally biased region" description="Basic residues" evidence="1">
    <location>
        <begin position="1"/>
        <end position="10"/>
    </location>
</feature>
<gene>
    <name evidence="2" type="ORF">GCM10017083_47110</name>
</gene>
<dbReference type="EMBL" id="BMZS01000012">
    <property type="protein sequence ID" value="GHD60766.1"/>
    <property type="molecule type" value="Genomic_DNA"/>
</dbReference>
<accession>A0A919CRS3</accession>
<reference evidence="2" key="2">
    <citation type="submission" date="2020-09" db="EMBL/GenBank/DDBJ databases">
        <authorList>
            <person name="Sun Q."/>
            <person name="Kim S."/>
        </authorList>
    </citation>
    <scope>NUCLEOTIDE SEQUENCE</scope>
    <source>
        <strain evidence="2">KCTC 42651</strain>
    </source>
</reference>
<dbReference type="InterPro" id="IPR006311">
    <property type="entry name" value="TAT_signal"/>
</dbReference>
<dbReference type="Proteomes" id="UP000630353">
    <property type="component" value="Unassembled WGS sequence"/>
</dbReference>
<reference evidence="2" key="1">
    <citation type="journal article" date="2014" name="Int. J. Syst. Evol. Microbiol.">
        <title>Complete genome sequence of Corynebacterium casei LMG S-19264T (=DSM 44701T), isolated from a smear-ripened cheese.</title>
        <authorList>
            <consortium name="US DOE Joint Genome Institute (JGI-PGF)"/>
            <person name="Walter F."/>
            <person name="Albersmeier A."/>
            <person name="Kalinowski J."/>
            <person name="Ruckert C."/>
        </authorList>
    </citation>
    <scope>NUCLEOTIDE SEQUENCE</scope>
    <source>
        <strain evidence="2">KCTC 42651</strain>
    </source>
</reference>
<sequence>MMRPAPKRRMTKGDEFMRGECGGTARRRPWRPVAGGAAAALLAAGLLLTAPAARADDRHEGYYYPEVTSSEVYRSRIQTLPDSDRTRRIGFVTGVTTGQTERPYAPITAMFAKGTEAEKLILIGLQNGPLDTLYRARAVLAMLTATARTTAVFRDLDPLAQYTFLDLLKLLGFTQITVSDGRSWAHRIDID</sequence>
<name>A0A919CRS3_9PROT</name>
<comment type="caution">
    <text evidence="2">The sequence shown here is derived from an EMBL/GenBank/DDBJ whole genome shotgun (WGS) entry which is preliminary data.</text>
</comment>
<evidence type="ECO:0008006" key="4">
    <source>
        <dbReference type="Google" id="ProtNLM"/>
    </source>
</evidence>
<evidence type="ECO:0000313" key="2">
    <source>
        <dbReference type="EMBL" id="GHD60766.1"/>
    </source>
</evidence>
<evidence type="ECO:0000313" key="3">
    <source>
        <dbReference type="Proteomes" id="UP000630353"/>
    </source>
</evidence>
<dbReference type="AlphaFoldDB" id="A0A919CRS3"/>
<evidence type="ECO:0000256" key="1">
    <source>
        <dbReference type="SAM" id="MobiDB-lite"/>
    </source>
</evidence>
<feature type="region of interest" description="Disordered" evidence="1">
    <location>
        <begin position="1"/>
        <end position="23"/>
    </location>
</feature>
<proteinExistence type="predicted"/>
<protein>
    <recommendedName>
        <fullName evidence="4">Molybdopterin-guanine dinucleotide biosynthesis protein A</fullName>
    </recommendedName>
</protein>
<dbReference type="PROSITE" id="PS51318">
    <property type="entry name" value="TAT"/>
    <property type="match status" value="1"/>
</dbReference>
<keyword evidence="3" id="KW-1185">Reference proteome</keyword>